<comment type="caution">
    <text evidence="2">The sequence shown here is derived from an EMBL/GenBank/DDBJ whole genome shotgun (WGS) entry which is preliminary data.</text>
</comment>
<gene>
    <name evidence="2" type="ORF">LMG18101_03520</name>
</gene>
<feature type="transmembrane region" description="Helical" evidence="1">
    <location>
        <begin position="24"/>
        <end position="47"/>
    </location>
</feature>
<sequence>MPVDFGRVPPRVSVPEPPRPSVPLWSVLFIVFVGAGIGLTVALWPIGKSTNVPLFWLCCLAYPVASWAFFLLLSLGHSHLQRDTALAGNFASERIEASCHQEASAPLAVLGHAWRFAGHKEANDVEGIVSCSTRLGAQSSGAEPGLEISARWLEVPGKPFYPGNALAEHDRHQVVSEWLIAELIEQITPGLIALPAGCALHVQLNVQSVLDIEDVRLGVEALLLAKAPVLQITTVVSEHELPLSEVDSWHDKLTRHDAHLLIAIQLRRAISERLADGDAEAGIALLVARPGVARQSVPSASLALHRPAIGPADAAAKVVSLALRWGQTEAPQVKTLWCHAPSEEQVRQVKSLPDFSPQVQWIDVGTSVGNCAGTGAWLTTALAIEYASRAASPQFVLSQSDHNMIALVCKKQV</sequence>
<feature type="transmembrane region" description="Helical" evidence="1">
    <location>
        <begin position="54"/>
        <end position="75"/>
    </location>
</feature>
<keyword evidence="1" id="KW-0812">Transmembrane</keyword>
<keyword evidence="1" id="KW-0472">Membrane</keyword>
<dbReference type="EMBL" id="CATZLL010000011">
    <property type="protein sequence ID" value="CAJ0818174.1"/>
    <property type="molecule type" value="Genomic_DNA"/>
</dbReference>
<protein>
    <recommendedName>
        <fullName evidence="4">Transmembrane protein</fullName>
    </recommendedName>
</protein>
<evidence type="ECO:0000313" key="3">
    <source>
        <dbReference type="Proteomes" id="UP001189757"/>
    </source>
</evidence>
<organism evidence="2 3">
    <name type="scientific">Ralstonia flaminis</name>
    <dbReference type="NCBI Taxonomy" id="3058597"/>
    <lineage>
        <taxon>Bacteria</taxon>
        <taxon>Pseudomonadati</taxon>
        <taxon>Pseudomonadota</taxon>
        <taxon>Betaproteobacteria</taxon>
        <taxon>Burkholderiales</taxon>
        <taxon>Burkholderiaceae</taxon>
        <taxon>Ralstonia</taxon>
    </lineage>
</organism>
<evidence type="ECO:0008006" key="4">
    <source>
        <dbReference type="Google" id="ProtNLM"/>
    </source>
</evidence>
<evidence type="ECO:0000256" key="1">
    <source>
        <dbReference type="SAM" id="Phobius"/>
    </source>
</evidence>
<keyword evidence="1" id="KW-1133">Transmembrane helix</keyword>
<dbReference type="Proteomes" id="UP001189757">
    <property type="component" value="Unassembled WGS sequence"/>
</dbReference>
<proteinExistence type="predicted"/>
<evidence type="ECO:0000313" key="2">
    <source>
        <dbReference type="EMBL" id="CAJ0818174.1"/>
    </source>
</evidence>
<keyword evidence="3" id="KW-1185">Reference proteome</keyword>
<accession>A0ABN9JMQ3</accession>
<dbReference type="RefSeq" id="WP_316681800.1">
    <property type="nucleotide sequence ID" value="NZ_CATZLL010000011.1"/>
</dbReference>
<name>A0ABN9JMQ3_9RALS</name>
<reference evidence="2 3" key="1">
    <citation type="submission" date="2023-07" db="EMBL/GenBank/DDBJ databases">
        <authorList>
            <person name="Peeters C."/>
        </authorList>
    </citation>
    <scope>NUCLEOTIDE SEQUENCE [LARGE SCALE GENOMIC DNA]</scope>
    <source>
        <strain evidence="2 3">LMG 18101</strain>
    </source>
</reference>